<dbReference type="EMBL" id="CAJOBI010251911">
    <property type="protein sequence ID" value="CAF5105908.1"/>
    <property type="molecule type" value="Genomic_DNA"/>
</dbReference>
<reference evidence="1" key="1">
    <citation type="submission" date="2021-02" db="EMBL/GenBank/DDBJ databases">
        <authorList>
            <person name="Nowell W R."/>
        </authorList>
    </citation>
    <scope>NUCLEOTIDE SEQUENCE</scope>
</reference>
<gene>
    <name evidence="1" type="ORF">SMN809_LOCUS61883</name>
</gene>
<dbReference type="AlphaFoldDB" id="A0A8S3F7N4"/>
<protein>
    <submittedName>
        <fullName evidence="1">Uncharacterized protein</fullName>
    </submittedName>
</protein>
<sequence length="39" mass="4076">DNGIDDALIGSVANGVMIGDDRWITLDVVIVAGGEMFLI</sequence>
<organism evidence="1 2">
    <name type="scientific">Rotaria magnacalcarata</name>
    <dbReference type="NCBI Taxonomy" id="392030"/>
    <lineage>
        <taxon>Eukaryota</taxon>
        <taxon>Metazoa</taxon>
        <taxon>Spiralia</taxon>
        <taxon>Gnathifera</taxon>
        <taxon>Rotifera</taxon>
        <taxon>Eurotatoria</taxon>
        <taxon>Bdelloidea</taxon>
        <taxon>Philodinida</taxon>
        <taxon>Philodinidae</taxon>
        <taxon>Rotaria</taxon>
    </lineage>
</organism>
<evidence type="ECO:0000313" key="2">
    <source>
        <dbReference type="Proteomes" id="UP000676336"/>
    </source>
</evidence>
<name>A0A8S3F7N4_9BILA</name>
<proteinExistence type="predicted"/>
<dbReference type="Proteomes" id="UP000676336">
    <property type="component" value="Unassembled WGS sequence"/>
</dbReference>
<accession>A0A8S3F7N4</accession>
<comment type="caution">
    <text evidence="1">The sequence shown here is derived from an EMBL/GenBank/DDBJ whole genome shotgun (WGS) entry which is preliminary data.</text>
</comment>
<feature type="non-terminal residue" evidence="1">
    <location>
        <position position="1"/>
    </location>
</feature>
<evidence type="ECO:0000313" key="1">
    <source>
        <dbReference type="EMBL" id="CAF5105908.1"/>
    </source>
</evidence>